<feature type="domain" description="Response regulatory" evidence="2">
    <location>
        <begin position="4"/>
        <end position="118"/>
    </location>
</feature>
<dbReference type="InterPro" id="IPR001789">
    <property type="entry name" value="Sig_transdc_resp-reg_receiver"/>
</dbReference>
<proteinExistence type="predicted"/>
<reference evidence="4 5" key="1">
    <citation type="submission" date="2023-03" db="EMBL/GenBank/DDBJ databases">
        <title>Draft genome sequence of Thalassotalea eurytherma JCM 18482T.</title>
        <authorList>
            <person name="Sawabe T."/>
        </authorList>
    </citation>
    <scope>NUCLEOTIDE SEQUENCE [LARGE SCALE GENOMIC DNA]</scope>
    <source>
        <strain evidence="4 5">JCM 18482</strain>
    </source>
</reference>
<dbReference type="Proteomes" id="UP001157133">
    <property type="component" value="Unassembled WGS sequence"/>
</dbReference>
<feature type="domain" description="HD-GYP" evidence="3">
    <location>
        <begin position="162"/>
        <end position="358"/>
    </location>
</feature>
<dbReference type="InterPro" id="IPR052020">
    <property type="entry name" value="Cyclic_di-GMP/3'3'-cGAMP_PDE"/>
</dbReference>
<accession>A0ABQ6H2I4</accession>
<evidence type="ECO:0000256" key="1">
    <source>
        <dbReference type="PROSITE-ProRule" id="PRU00169"/>
    </source>
</evidence>
<dbReference type="InterPro" id="IPR037522">
    <property type="entry name" value="HD_GYP_dom"/>
</dbReference>
<keyword evidence="5" id="KW-1185">Reference proteome</keyword>
<dbReference type="SUPFAM" id="SSF52172">
    <property type="entry name" value="CheY-like"/>
    <property type="match status" value="1"/>
</dbReference>
<dbReference type="PROSITE" id="PS51832">
    <property type="entry name" value="HD_GYP"/>
    <property type="match status" value="1"/>
</dbReference>
<dbReference type="Gene3D" id="1.10.3210.10">
    <property type="entry name" value="Hypothetical protein af1432"/>
    <property type="match status" value="1"/>
</dbReference>
<organism evidence="4 5">
    <name type="scientific">Thalassotalea eurytherma</name>
    <dbReference type="NCBI Taxonomy" id="1144278"/>
    <lineage>
        <taxon>Bacteria</taxon>
        <taxon>Pseudomonadati</taxon>
        <taxon>Pseudomonadota</taxon>
        <taxon>Gammaproteobacteria</taxon>
        <taxon>Alteromonadales</taxon>
        <taxon>Colwelliaceae</taxon>
        <taxon>Thalassotalea</taxon>
    </lineage>
</organism>
<protein>
    <submittedName>
        <fullName evidence="4">Two-component system response regulator</fullName>
    </submittedName>
</protein>
<dbReference type="Pfam" id="PF00072">
    <property type="entry name" value="Response_reg"/>
    <property type="match status" value="1"/>
</dbReference>
<comment type="caution">
    <text evidence="4">The sequence shown here is derived from an EMBL/GenBank/DDBJ whole genome shotgun (WGS) entry which is preliminary data.</text>
</comment>
<dbReference type="EMBL" id="BSSU01000004">
    <property type="protein sequence ID" value="GLX81335.1"/>
    <property type="molecule type" value="Genomic_DNA"/>
</dbReference>
<dbReference type="CDD" id="cd17569">
    <property type="entry name" value="REC_HupR-like"/>
    <property type="match status" value="1"/>
</dbReference>
<dbReference type="RefSeq" id="WP_284206665.1">
    <property type="nucleotide sequence ID" value="NZ_BSSU01000004.1"/>
</dbReference>
<dbReference type="Gene3D" id="3.40.50.2300">
    <property type="match status" value="1"/>
</dbReference>
<dbReference type="InterPro" id="IPR003607">
    <property type="entry name" value="HD/PDEase_dom"/>
</dbReference>
<evidence type="ECO:0000313" key="4">
    <source>
        <dbReference type="EMBL" id="GLX81335.1"/>
    </source>
</evidence>
<dbReference type="CDD" id="cd00077">
    <property type="entry name" value="HDc"/>
    <property type="match status" value="1"/>
</dbReference>
<dbReference type="PANTHER" id="PTHR45228:SF8">
    <property type="entry name" value="TWO-COMPONENT RESPONSE REGULATOR-RELATED"/>
    <property type="match status" value="1"/>
</dbReference>
<name>A0ABQ6H2I4_9GAMM</name>
<evidence type="ECO:0000313" key="5">
    <source>
        <dbReference type="Proteomes" id="UP001157133"/>
    </source>
</evidence>
<feature type="modified residue" description="4-aspartylphosphate" evidence="1">
    <location>
        <position position="52"/>
    </location>
</feature>
<gene>
    <name evidence="4" type="ORF">theurythT_07870</name>
</gene>
<dbReference type="PANTHER" id="PTHR45228">
    <property type="entry name" value="CYCLIC DI-GMP PHOSPHODIESTERASE TM_0186-RELATED"/>
    <property type="match status" value="1"/>
</dbReference>
<sequence length="425" mass="48229">MLPSVLIVDDESEIINALKRVLHGKFDIQGFTDPREAIKHFEACPSHIVISDMRMPEMTGAEFLTKVAQLHEPTKRVVLTGYADLSLAEEAINQGKISCYIAKPWDNKKLIEQLNLLVDDIKKDARTRNTIKRLSIDHKKLNTLEQTISLLNEKSDQQVSELKEMNVELLHLGANLVSFFCQDGDRQSERVAQQAKLLGKRLGLTPAECQHIYLAGLYHKIGYHVIPEELANKAWYQMTQLQQKQWAAFAVTSGEILSSSRLLESSGKLLHHLFEHVDGQGFPDGLIDEDIPLGSKILSTVLYYDLLVRGDILNSPVNHVEAEIVINKMSGIVFDRRVINALYQLILSPQRDENFERIVLVSDLVKGMRLTQDVYDLNQRKLLPAETELALKQIEQLKAYQDASEQQLIIYVEGQQNVREVNESS</sequence>
<dbReference type="InterPro" id="IPR011006">
    <property type="entry name" value="CheY-like_superfamily"/>
</dbReference>
<keyword evidence="1" id="KW-0597">Phosphoprotein</keyword>
<dbReference type="Pfam" id="PF13487">
    <property type="entry name" value="HD_5"/>
    <property type="match status" value="1"/>
</dbReference>
<dbReference type="SUPFAM" id="SSF109604">
    <property type="entry name" value="HD-domain/PDEase-like"/>
    <property type="match status" value="1"/>
</dbReference>
<evidence type="ECO:0000259" key="3">
    <source>
        <dbReference type="PROSITE" id="PS51832"/>
    </source>
</evidence>
<evidence type="ECO:0000259" key="2">
    <source>
        <dbReference type="PROSITE" id="PS50110"/>
    </source>
</evidence>
<dbReference type="PROSITE" id="PS50110">
    <property type="entry name" value="RESPONSE_REGULATORY"/>
    <property type="match status" value="1"/>
</dbReference>
<dbReference type="SMART" id="SM00448">
    <property type="entry name" value="REC"/>
    <property type="match status" value="1"/>
</dbReference>